<evidence type="ECO:0000259" key="12">
    <source>
        <dbReference type="PROSITE" id="PS50075"/>
    </source>
</evidence>
<evidence type="ECO:0000313" key="15">
    <source>
        <dbReference type="EMBL" id="KEZ43366.1"/>
    </source>
</evidence>
<name>A0A084G7Q4_PSEDA</name>
<dbReference type="InterPro" id="IPR049551">
    <property type="entry name" value="PKS_DH_C"/>
</dbReference>
<dbReference type="InterPro" id="IPR045851">
    <property type="entry name" value="AMP-bd_C_sf"/>
</dbReference>
<feature type="compositionally biased region" description="Polar residues" evidence="11">
    <location>
        <begin position="2530"/>
        <end position="2547"/>
    </location>
</feature>
<dbReference type="SUPFAM" id="SSF56801">
    <property type="entry name" value="Acetyl-CoA synthetase-like"/>
    <property type="match status" value="1"/>
</dbReference>
<evidence type="ECO:0000256" key="9">
    <source>
        <dbReference type="ARBA" id="ARBA00029443"/>
    </source>
</evidence>
<dbReference type="GO" id="GO:0031177">
    <property type="term" value="F:phosphopantetheine binding"/>
    <property type="evidence" value="ECO:0007669"/>
    <property type="project" value="InterPro"/>
</dbReference>
<dbReference type="InterPro" id="IPR014030">
    <property type="entry name" value="Ketoacyl_synth_N"/>
</dbReference>
<evidence type="ECO:0000256" key="6">
    <source>
        <dbReference type="ARBA" id="ARBA00022737"/>
    </source>
</evidence>
<dbReference type="Pfam" id="PF08659">
    <property type="entry name" value="KR"/>
    <property type="match status" value="1"/>
</dbReference>
<reference evidence="15 16" key="1">
    <citation type="journal article" date="2014" name="Genome Announc.">
        <title>Draft genome sequence of the pathogenic fungus Scedosporium apiospermum.</title>
        <authorList>
            <person name="Vandeputte P."/>
            <person name="Ghamrawi S."/>
            <person name="Rechenmann M."/>
            <person name="Iltis A."/>
            <person name="Giraud S."/>
            <person name="Fleury M."/>
            <person name="Thornton C."/>
            <person name="Delhaes L."/>
            <person name="Meyer W."/>
            <person name="Papon N."/>
            <person name="Bouchara J.P."/>
        </authorList>
    </citation>
    <scope>NUCLEOTIDE SEQUENCE [LARGE SCALE GENOMIC DNA]</scope>
    <source>
        <strain evidence="15 16">IHEM 14462</strain>
    </source>
</reference>
<dbReference type="SUPFAM" id="SSF51735">
    <property type="entry name" value="NAD(P)-binding Rossmann-fold domains"/>
    <property type="match status" value="2"/>
</dbReference>
<evidence type="ECO:0000256" key="7">
    <source>
        <dbReference type="ARBA" id="ARBA00023002"/>
    </source>
</evidence>
<dbReference type="InterPro" id="IPR042104">
    <property type="entry name" value="PKS_dehydratase_sf"/>
</dbReference>
<comment type="caution">
    <text evidence="15">The sequence shown here is derived from an EMBL/GenBank/DDBJ whole genome shotgun (WGS) entry which is preliminary data.</text>
</comment>
<feature type="region of interest" description="Disordered" evidence="11">
    <location>
        <begin position="2525"/>
        <end position="2589"/>
    </location>
</feature>
<dbReference type="Gene3D" id="3.40.50.12780">
    <property type="entry name" value="N-terminal domain of ligase-like"/>
    <property type="match status" value="1"/>
</dbReference>
<dbReference type="InterPro" id="IPR020841">
    <property type="entry name" value="PKS_Beta-ketoAc_synthase_dom"/>
</dbReference>
<dbReference type="Gene3D" id="3.40.50.150">
    <property type="entry name" value="Vaccinia Virus protein VP39"/>
    <property type="match status" value="1"/>
</dbReference>
<dbReference type="SMART" id="SM00826">
    <property type="entry name" value="PKS_DH"/>
    <property type="match status" value="1"/>
</dbReference>
<dbReference type="InterPro" id="IPR050091">
    <property type="entry name" value="PKS_NRPS_Biosynth_Enz"/>
</dbReference>
<dbReference type="CDD" id="cd05930">
    <property type="entry name" value="A_NRPS"/>
    <property type="match status" value="1"/>
</dbReference>
<evidence type="ECO:0000256" key="2">
    <source>
        <dbReference type="ARBA" id="ARBA00022553"/>
    </source>
</evidence>
<dbReference type="Proteomes" id="UP000028545">
    <property type="component" value="Unassembled WGS sequence"/>
</dbReference>
<dbReference type="EMBL" id="JOWA01000094">
    <property type="protein sequence ID" value="KEZ43366.1"/>
    <property type="molecule type" value="Genomic_DNA"/>
</dbReference>
<dbReference type="SMART" id="SM00822">
    <property type="entry name" value="PKS_KR"/>
    <property type="match status" value="1"/>
</dbReference>
<dbReference type="Pfam" id="PF00501">
    <property type="entry name" value="AMP-binding"/>
    <property type="match status" value="1"/>
</dbReference>
<dbReference type="Gene3D" id="3.10.129.110">
    <property type="entry name" value="Polyketide synthase dehydratase"/>
    <property type="match status" value="1"/>
</dbReference>
<evidence type="ECO:0000256" key="5">
    <source>
        <dbReference type="ARBA" id="ARBA00022679"/>
    </source>
</evidence>
<evidence type="ECO:0000256" key="10">
    <source>
        <dbReference type="PROSITE-ProRule" id="PRU01363"/>
    </source>
</evidence>
<feature type="domain" description="Ketosynthase family 3 (KS3)" evidence="13">
    <location>
        <begin position="11"/>
        <end position="449"/>
    </location>
</feature>
<dbReference type="SMART" id="SM00825">
    <property type="entry name" value="PKS_KS"/>
    <property type="match status" value="1"/>
</dbReference>
<keyword evidence="1" id="KW-0596">Phosphopantetheine</keyword>
<keyword evidence="5" id="KW-0808">Transferase</keyword>
<dbReference type="Pfam" id="PF08242">
    <property type="entry name" value="Methyltransf_12"/>
    <property type="match status" value="1"/>
</dbReference>
<dbReference type="SUPFAM" id="SSF53901">
    <property type="entry name" value="Thiolase-like"/>
    <property type="match status" value="1"/>
</dbReference>
<evidence type="ECO:0000256" key="8">
    <source>
        <dbReference type="ARBA" id="ARBA00023268"/>
    </source>
</evidence>
<feature type="active site" description="Proton donor; for dehydratase activity" evidence="10">
    <location>
        <position position="1167"/>
    </location>
</feature>
<dbReference type="SMART" id="SM00823">
    <property type="entry name" value="PKS_PP"/>
    <property type="match status" value="1"/>
</dbReference>
<keyword evidence="4" id="KW-0489">Methyltransferase</keyword>
<keyword evidence="16" id="KW-1185">Reference proteome</keyword>
<dbReference type="GO" id="GO:0006633">
    <property type="term" value="P:fatty acid biosynthetic process"/>
    <property type="evidence" value="ECO:0007669"/>
    <property type="project" value="InterPro"/>
</dbReference>
<dbReference type="InterPro" id="IPR001227">
    <property type="entry name" value="Ac_transferase_dom_sf"/>
</dbReference>
<dbReference type="InterPro" id="IPR014031">
    <property type="entry name" value="Ketoacyl_synth_C"/>
</dbReference>
<dbReference type="Pfam" id="PF00109">
    <property type="entry name" value="ketoacyl-synt"/>
    <property type="match status" value="1"/>
</dbReference>
<dbReference type="Gene3D" id="1.10.1200.10">
    <property type="entry name" value="ACP-like"/>
    <property type="match status" value="2"/>
</dbReference>
<dbReference type="FunFam" id="3.40.47.10:FF:000019">
    <property type="entry name" value="Polyketide synthase type I"/>
    <property type="match status" value="1"/>
</dbReference>
<dbReference type="CDD" id="cd00833">
    <property type="entry name" value="PKS"/>
    <property type="match status" value="1"/>
</dbReference>
<dbReference type="PROSITE" id="PS50075">
    <property type="entry name" value="CARRIER"/>
    <property type="match status" value="2"/>
</dbReference>
<dbReference type="SUPFAM" id="SSF52777">
    <property type="entry name" value="CoA-dependent acyltransferases"/>
    <property type="match status" value="2"/>
</dbReference>
<keyword evidence="2" id="KW-0597">Phosphoprotein</keyword>
<dbReference type="Gene3D" id="3.40.366.10">
    <property type="entry name" value="Malonyl-Coenzyme A Acyl Carrier Protein, domain 2"/>
    <property type="match status" value="1"/>
</dbReference>
<dbReference type="PANTHER" id="PTHR43775:SF20">
    <property type="entry name" value="HYBRID PKS-NRPS SYNTHETASE APDA"/>
    <property type="match status" value="1"/>
</dbReference>
<dbReference type="InterPro" id="IPR016035">
    <property type="entry name" value="Acyl_Trfase/lysoPLipase"/>
</dbReference>
<dbReference type="Gene3D" id="3.30.300.30">
    <property type="match status" value="1"/>
</dbReference>
<dbReference type="InterPro" id="IPR020807">
    <property type="entry name" value="PKS_DH"/>
</dbReference>
<dbReference type="PROSITE" id="PS52019">
    <property type="entry name" value="PKS_MFAS_DH"/>
    <property type="match status" value="1"/>
</dbReference>
<dbReference type="InterPro" id="IPR057326">
    <property type="entry name" value="KR_dom"/>
</dbReference>
<dbReference type="VEuPathDB" id="FungiDB:SAPIO_CDS4826"/>
<dbReference type="RefSeq" id="XP_016643165.1">
    <property type="nucleotide sequence ID" value="XM_016787286.1"/>
</dbReference>
<dbReference type="Gene3D" id="3.30.559.10">
    <property type="entry name" value="Chloramphenicol acetyltransferase-like domain"/>
    <property type="match status" value="1"/>
</dbReference>
<protein>
    <submittedName>
        <fullName evidence="15">Putative Hybrid NRPS/PKS enzyme</fullName>
    </submittedName>
</protein>
<dbReference type="InterPro" id="IPR013217">
    <property type="entry name" value="Methyltransf_12"/>
</dbReference>
<gene>
    <name evidence="15" type="ORF">SAPIO_CDS4826</name>
</gene>
<dbReference type="SMART" id="SM00827">
    <property type="entry name" value="PKS_AT"/>
    <property type="match status" value="1"/>
</dbReference>
<dbReference type="InterPro" id="IPR018201">
    <property type="entry name" value="Ketoacyl_synth_AS"/>
</dbReference>
<dbReference type="CDD" id="cd19532">
    <property type="entry name" value="C_PKS-NRPS"/>
    <property type="match status" value="1"/>
</dbReference>
<dbReference type="SUPFAM" id="SSF47336">
    <property type="entry name" value="ACP-like"/>
    <property type="match status" value="2"/>
</dbReference>
<dbReference type="OrthoDB" id="329835at2759"/>
<dbReference type="Pfam" id="PF02801">
    <property type="entry name" value="Ketoacyl-synt_C"/>
    <property type="match status" value="1"/>
</dbReference>
<dbReference type="GO" id="GO:0008168">
    <property type="term" value="F:methyltransferase activity"/>
    <property type="evidence" value="ECO:0007669"/>
    <property type="project" value="UniProtKB-KW"/>
</dbReference>
<dbReference type="InterPro" id="IPR036736">
    <property type="entry name" value="ACP-like_sf"/>
</dbReference>
<evidence type="ECO:0000256" key="4">
    <source>
        <dbReference type="ARBA" id="ARBA00022603"/>
    </source>
</evidence>
<evidence type="ECO:0000259" key="14">
    <source>
        <dbReference type="PROSITE" id="PS52019"/>
    </source>
</evidence>
<dbReference type="SUPFAM" id="SSF52151">
    <property type="entry name" value="FabD/lysophospholipase-like"/>
    <property type="match status" value="1"/>
</dbReference>
<dbReference type="SUPFAM" id="SSF55048">
    <property type="entry name" value="Probable ACP-binding domain of malonyl-CoA ACP transacylase"/>
    <property type="match status" value="1"/>
</dbReference>
<dbReference type="Pfam" id="PF07993">
    <property type="entry name" value="NAD_binding_4"/>
    <property type="match status" value="1"/>
</dbReference>
<dbReference type="GO" id="GO:0016874">
    <property type="term" value="F:ligase activity"/>
    <property type="evidence" value="ECO:0007669"/>
    <property type="project" value="UniProtKB-KW"/>
</dbReference>
<evidence type="ECO:0000256" key="11">
    <source>
        <dbReference type="SAM" id="MobiDB-lite"/>
    </source>
</evidence>
<dbReference type="InterPro" id="IPR020845">
    <property type="entry name" value="AMP-binding_CS"/>
</dbReference>
<dbReference type="InterPro" id="IPR013968">
    <property type="entry name" value="PKS_KR"/>
</dbReference>
<feature type="active site" description="Proton acceptor; for dehydratase activity" evidence="10">
    <location>
        <position position="990"/>
    </location>
</feature>
<dbReference type="InterPro" id="IPR049900">
    <property type="entry name" value="PKS_mFAS_DH"/>
</dbReference>
<dbReference type="GO" id="GO:0032259">
    <property type="term" value="P:methylation"/>
    <property type="evidence" value="ECO:0007669"/>
    <property type="project" value="UniProtKB-KW"/>
</dbReference>
<dbReference type="SUPFAM" id="SSF53335">
    <property type="entry name" value="S-adenosyl-L-methionine-dependent methyltransferases"/>
    <property type="match status" value="1"/>
</dbReference>
<evidence type="ECO:0000256" key="1">
    <source>
        <dbReference type="ARBA" id="ARBA00022450"/>
    </source>
</evidence>
<dbReference type="Gene3D" id="3.40.50.720">
    <property type="entry name" value="NAD(P)-binding Rossmann-like Domain"/>
    <property type="match status" value="3"/>
</dbReference>
<dbReference type="InterPro" id="IPR036291">
    <property type="entry name" value="NAD(P)-bd_dom_sf"/>
</dbReference>
<dbReference type="InterPro" id="IPR009081">
    <property type="entry name" value="PP-bd_ACP"/>
</dbReference>
<dbReference type="Gene3D" id="3.40.47.10">
    <property type="match status" value="1"/>
</dbReference>
<keyword evidence="8" id="KW-0511">Multifunctional enzyme</keyword>
<dbReference type="InterPro" id="IPR020806">
    <property type="entry name" value="PKS_PP-bd"/>
</dbReference>
<dbReference type="PROSITE" id="PS00455">
    <property type="entry name" value="AMP_BINDING"/>
    <property type="match status" value="1"/>
</dbReference>
<dbReference type="Pfam" id="PF16197">
    <property type="entry name" value="KAsynt_C_assoc"/>
    <property type="match status" value="1"/>
</dbReference>
<dbReference type="GO" id="GO:0016491">
    <property type="term" value="F:oxidoreductase activity"/>
    <property type="evidence" value="ECO:0007669"/>
    <property type="project" value="UniProtKB-KW"/>
</dbReference>
<feature type="domain" description="Carrier" evidence="12">
    <location>
        <begin position="2419"/>
        <end position="2495"/>
    </location>
</feature>
<feature type="region of interest" description="C-terminal hotdog fold" evidence="10">
    <location>
        <begin position="1105"/>
        <end position="1262"/>
    </location>
</feature>
<dbReference type="GO" id="GO:0004315">
    <property type="term" value="F:3-oxoacyl-[acyl-carrier-protein] synthase activity"/>
    <property type="evidence" value="ECO:0007669"/>
    <property type="project" value="InterPro"/>
</dbReference>
<dbReference type="KEGG" id="sapo:SAPIO_CDS4826"/>
<organism evidence="15 16">
    <name type="scientific">Pseudallescheria apiosperma</name>
    <name type="common">Scedosporium apiospermum</name>
    <dbReference type="NCBI Taxonomy" id="563466"/>
    <lineage>
        <taxon>Eukaryota</taxon>
        <taxon>Fungi</taxon>
        <taxon>Dikarya</taxon>
        <taxon>Ascomycota</taxon>
        <taxon>Pezizomycotina</taxon>
        <taxon>Sordariomycetes</taxon>
        <taxon>Hypocreomycetidae</taxon>
        <taxon>Microascales</taxon>
        <taxon>Microascaceae</taxon>
        <taxon>Scedosporium</taxon>
    </lineage>
</organism>
<dbReference type="GO" id="GO:0004312">
    <property type="term" value="F:fatty acid synthase activity"/>
    <property type="evidence" value="ECO:0007669"/>
    <property type="project" value="TreeGrafter"/>
</dbReference>
<dbReference type="Pfam" id="PF14765">
    <property type="entry name" value="PS-DH"/>
    <property type="match status" value="1"/>
</dbReference>
<keyword evidence="7" id="KW-0560">Oxidoreductase</keyword>
<sequence>MAAKSVHDYPNEPIAIVGSACRFPGDSSSPSQLWDLLREPRDVLQEIPDSRFNPDGFYHEDPLHHGTSNVRHAYLLNEDVGLFDAQFFGIKPVEANSVDPQQRILLEVVYEGLERAGLKLESLQGSKTGVFVGVMSADYMELLARDIDAFPTYFASGTARSILSNRISYFFDWHGPSMTIDTACSSSLFALHLAVQSLRAGESPAAVVAGANLALSPEQFVAESKLKMLSPDGRSRMWDKDANGYARGDGVAALVLKTLSAALADGDAIQCIIRETGINQDGRTKGITMPSPTAQADLIWSTYKKAGLDLSRPADRPQYFEAHGTGTPAGDPVEAEAIRTAFFGPSVGFKRSASEPPLYVGSIKTVIGHTEGTAGVAGIIKGALALQNGIVPPNLLLNELNPNVAPFYKDLEIPKRATEWPTLLPDVVRRVSINSFGFGGANAHAILEEYKPESIPHPVVPPQDTHLSPFNFSASSEKALTGILSAYSSYLRANPLTNLRDLAWTLNCRRSVLPLRLTVAASNVDTLSTKLGSLAESLSGVVAASNRAPLSSTNPKLLGIFTGQGAQWASMGAKLLATSKLASDRISQLQQSLDSLPREHVPSWRLLEELSKDKANSRISEATFSQPLCTAVQIIIVDHLKAAGVHLAAVVGHSSGEIAAAYAAGYISAQDAIRIAYYRGYFLHLSEGPEGSGGGAMMAVGMTYQDAQELCELEELEGRICIAASNSPESLTLSGDAHAIDLARQILEDEKKFARLLKVDKAYHSHHMLPCARPYIEALIDAGVKVQPRELNGEYPSWISSVYGEDIESVGLDTLSAEYWSRNMVNQVLFSQALEHAISAKGPFSLAIEVGPHPALKSPALQTFVAVAGGEVPYVGTLRRGAHDGEALAEGLGSIWQYLGAEAINFSAFDRQLHGGGSPEHRPKLLLDLPSYVWEHDRVYWHESRYSRSFRTNAQRPHQLLGTRLPDGTENEIRWKNYLHPRELPWLVHHQVDRQIVFPAAGYLSAVVEAVVQIYGLGSIQVIDLYKVVIGQALVLEENSSVETLFSFRVIEASDIHVEAVFSFFSASTKDSISMSKNASGNLRITLGAPSPDALPSPYKSEREFLEVDPQRFYNTVRDVGLGYTGPFQKIIEAQRRSGESSGIIQTPDAEDEGSAAALIIHPGTLDCAIQSIILAYSFPGDGRMRSIYLPTSIDRLRIDPAGIVHHKGSSASSHLGFFASITSNRPTDLSGDVEIHSQDGSTTLVQLQGLRTTPLTPAVPSNDLQLFFKTSWQVDAPTGNPGLWEGGENSYDYDLAFAQERVAYYYIRLLNEAIPPSKRSDLEWYHKVFYEYIDHTLAWVNKGTHPFAKPEWSKDTQYDLLKIFERFPDSIDLRIMRAVGTNLVSAMQKEMNILEAMMKDNMLNDFYATSLGMREYLQDLARMVGQLSHRYPHMNVLEIGAGTGGATDMIFQQLQGSFASYTYTDISSGFFENAQVKFDRHRGKMSFKVLDIEKDIMEQGYAPHSFDLIIASLVLHATRDLDETMHNVRKLLKPGGRLIMLEITDNDPIRFGFIFGGLPGWWLGYDQGRKLSPCVGIEEWEALMLKTGFSTIEAITSHNKTFPLPLSVIATKAIDDRVAFLQNPLVSGAEVNLGLDSLVILGGSTSKTAEVASAIESAVIRQYKSKPKRVLYLEDISQQDLPFLGSLVSLLDLEEESTFEQMTPGKLSALQEIFKQNRTVLWVTRGALGGSPYRNMYRGLQRTMEKELKHLRVQMLDFASDADVDGETIASKLLQLEAVNAWEQSDDTANLLWYPENEVLVQNAQTLVPRIRLDLERNRRYNSGRRLITQEVRLGQTVVTVRHSGSNFVIEQRSDTQTTAARPGYVDVCPEYSLLKTVKLPSGGFLYLSTGHDVMTEEQVIALSVALESRIRTPESWVLRLNSESEEESKRVLLGLYLQLLTENILWGVKPGESVAILNPCHSLGNVLTQNSAERGVNLILLTDAAAGREITARPWTSIHPRATKHALGRVIPRNLRRFIHTNDNSELISAIIHALPPKCEIVNQQGFTSLEASVGLTYSAVSAVSGHLKVAWTRSVLEVTVPESHPLVGISQLAQLHVPSSATKQTFLSWSSLPSAPVQLRPATDVVHFAKDKTYWMVGLTGSLGLSLCEWMAQRGAKYIALSSRNPRVDDGWKQAMADLGCTVRVFANDVTNRDEVFALHKRISETLPPIAGVAQGAMVLDDALFPDVDIERFHKITKPKVNGSIYLDELFSSDQLEFFVFFSSVAYVTGNAGQSIYGAASAFMASLATQRRRRGLAASVINIGAILGTGYVSRELSLQQQEYLRKVGLVWMSEQDAHEIFAEGILASRVDSPDSHEFETGLRTDEGRSRDIVSEPPMLQHLGIKGNAASSGGGIQTKQNVQTRARLLEATSREQVFEILKEGFLLKLQAALQADPNKPMLDLSLDEIGADSLVAVDIRSWFLKESGVDVPVLKILNSSSVRELLLFAHDSVPKDVTPNVLGDSDNSLKPAVVSAGVAEAEDFLQPNHKSTSDSDGAPQSSSQSDTRDSEEGEITPRSSEVPSEADRDDFPKPTNPQELTIPGFIGNEKVTPERIVPMSFGQSRFWFLKHYVQDQTAFNITTVIKLQGRLRVDALEGALRAVGQRHEALRTLFFVDQKTKEPKQAILPTSLLRLEKVAISDEGELAKAVLEAKQHIFDIERGEALRIQLLSLSPTAHWIVLGYHHIYMDGIGYVVFISDWERAYNGVLNTQPSDILQYPDFSLRQIREYQTGTWSDELSFWRSQFPDLPNALPLLPVSRLSTRPISSGFGSYSASFRIDRNLTERISQVCRQFKVTSFHLHLAVFHILLYRYASLIDDMCIGIADGNRKDADVQGSLGIFLDLLPIRLRRSPQDTFANTLKDVRKTTLAAFGNSRVPFDVLLNELNVPRVPSHSPLFQAFVNYRQNHQESRSLFGCDGELDIIATGQTDYDVSVDILDLSAEGGESVVSLGVQKDLYDQHAAEVLAESYHALLRQFTNNPAARVTWVTLYSNESVKDALQLGRGTEAPGKYPTIVHRIDAMVEKYPNQTAVKDAYGKVFTYHELAGRVDSIAQNLLRLGIGNTSNVGVFQTRSAEWIFSLLAILRVGAAYVAMDVNVGPDRLSLIVDNCKPAAILVDSDTESDAFVIATQSQRPSTSPSTSEVRIPIINITDPQPSNEVGTAPNSARPADAAVIIYSSGSTGVPKGVVLSHSNIANYADVVPPTWGGVREGHEIFLNQASYSFDVSLQQTIVALGIGSTVVVVGNQARGDPAALLKLIIAENITVTGATPTEYLTWARHWDVDLLRKSQWRHAFTWGEPITKQQVRDLQLLGLPNLNVIDAYGPAEATITSAHGRVNLEHIKLESTTRSPNVPLTITPNGSVYIVDESLNPVPPGVLGEIVLGGAAVAKGYLNDESLTSERFIQDKFASPYFKSKGWTTAHRTGDRGFLTADGGLVLQGRIEGSTQVKLAGIRVDVQDVEATIIQAVPDVSQVVVSVRRGAESDSAPFLVAFVILSNNAAGLPADEKTRFLEDLPRNLPLPQYLKPAVVVSVDHLPTNSSHKLDRRLIDGWPLPTEGAQATNPSGDESSTLTEFEQTLRQLWGDALPDGLAQHRSIGGSSDFFHIGGSSLSLINLQGLIKERLNFPISLYKLFQNSTLSSMAASLRNERTVIDELTAVDWELETTLPLDIVRQDSEETEYTGTVLPVRNVALTGSTGFIGKEILRRLIADDRISKVYCLAVRKKRSDLPPSLFGHEKVVVYSGDLGAPRLGLSETEVAAVFGTQGVAADAVIHAGADVSFLKTYHSLRLVNVASTRELIRLAAPRRLPLHFISSATVARLALQAGRTSFGRESIANYPPNATRAAVEDGYVAAKWTSEVLVENAAKQLGLPVFIHRPTSVTGEDASDLDLMSNITKYVQKTRTIPDTHEWNGGFDFVSVQTVGQDIVREVLDNDQVGGEVRYVFQAGENVVDSHKMQSILELGTGTSFEVLPFDQWVDGAEQAGLSHLLALYLRRAAKGQLLIPKLLNE</sequence>
<dbReference type="PROSITE" id="PS52004">
    <property type="entry name" value="KS3_2"/>
    <property type="match status" value="1"/>
</dbReference>
<dbReference type="InterPro" id="IPR001242">
    <property type="entry name" value="Condensation_dom"/>
</dbReference>
<dbReference type="InterPro" id="IPR016036">
    <property type="entry name" value="Malonyl_transacylase_ACP-bd"/>
</dbReference>
<accession>A0A084G7Q4</accession>
<dbReference type="PROSITE" id="PS00606">
    <property type="entry name" value="KS3_1"/>
    <property type="match status" value="1"/>
</dbReference>
<dbReference type="GeneID" id="27723898"/>
<dbReference type="InterPro" id="IPR013120">
    <property type="entry name" value="FAR_NAD-bd"/>
</dbReference>
<dbReference type="InterPro" id="IPR006162">
    <property type="entry name" value="Ppantetheine_attach_site"/>
</dbReference>
<evidence type="ECO:0000256" key="3">
    <source>
        <dbReference type="ARBA" id="ARBA00022598"/>
    </source>
</evidence>
<dbReference type="HOGENOM" id="CLU_000022_37_5_1"/>
<dbReference type="InterPro" id="IPR000873">
    <property type="entry name" value="AMP-dep_synth/lig_dom"/>
</dbReference>
<dbReference type="PROSITE" id="PS00012">
    <property type="entry name" value="PHOSPHOPANTETHEINE"/>
    <property type="match status" value="1"/>
</dbReference>
<dbReference type="PANTHER" id="PTHR43775">
    <property type="entry name" value="FATTY ACID SYNTHASE"/>
    <property type="match status" value="1"/>
</dbReference>
<feature type="domain" description="Carrier" evidence="12">
    <location>
        <begin position="3612"/>
        <end position="3692"/>
    </location>
</feature>
<evidence type="ECO:0000313" key="16">
    <source>
        <dbReference type="Proteomes" id="UP000028545"/>
    </source>
</evidence>
<dbReference type="CDD" id="cd02440">
    <property type="entry name" value="AdoMet_MTases"/>
    <property type="match status" value="1"/>
</dbReference>
<dbReference type="InterPro" id="IPR023213">
    <property type="entry name" value="CAT-like_dom_sf"/>
</dbReference>
<dbReference type="OMA" id="NEQMRFG"/>
<keyword evidence="6" id="KW-0677">Repeat</keyword>
<feature type="region of interest" description="N-terminal hotdog fold" evidence="10">
    <location>
        <begin position="958"/>
        <end position="1090"/>
    </location>
</feature>
<keyword evidence="3" id="KW-0436">Ligase</keyword>
<feature type="domain" description="PKS/mFAS DH" evidence="14">
    <location>
        <begin position="958"/>
        <end position="1262"/>
    </location>
</feature>
<dbReference type="Pfam" id="PF00698">
    <property type="entry name" value="Acyl_transf_1"/>
    <property type="match status" value="1"/>
</dbReference>
<dbReference type="InterPro" id="IPR014043">
    <property type="entry name" value="Acyl_transferase_dom"/>
</dbReference>
<dbReference type="GO" id="GO:0009403">
    <property type="term" value="P:toxin biosynthetic process"/>
    <property type="evidence" value="ECO:0007669"/>
    <property type="project" value="UniProtKB-ARBA"/>
</dbReference>
<dbReference type="InterPro" id="IPR032821">
    <property type="entry name" value="PKS_assoc"/>
</dbReference>
<dbReference type="Pfam" id="PF00668">
    <property type="entry name" value="Condensation"/>
    <property type="match status" value="1"/>
</dbReference>
<dbReference type="Pfam" id="PF21089">
    <property type="entry name" value="PKS_DH_N"/>
    <property type="match status" value="1"/>
</dbReference>
<dbReference type="InterPro" id="IPR049552">
    <property type="entry name" value="PKS_DH_N"/>
</dbReference>
<dbReference type="InterPro" id="IPR042099">
    <property type="entry name" value="ANL_N_sf"/>
</dbReference>
<dbReference type="Pfam" id="PF00550">
    <property type="entry name" value="PP-binding"/>
    <property type="match status" value="2"/>
</dbReference>
<comment type="similarity">
    <text evidence="9">In the C-terminal section; belongs to the NRP synthetase family.</text>
</comment>
<dbReference type="InterPro" id="IPR016039">
    <property type="entry name" value="Thiolase-like"/>
</dbReference>
<evidence type="ECO:0000259" key="13">
    <source>
        <dbReference type="PROSITE" id="PS52004"/>
    </source>
</evidence>
<dbReference type="InterPro" id="IPR029063">
    <property type="entry name" value="SAM-dependent_MTases_sf"/>
</dbReference>
<proteinExistence type="inferred from homology"/>
<dbReference type="Gene3D" id="3.30.559.30">
    <property type="entry name" value="Nonribosomal peptide synthetase, condensation domain"/>
    <property type="match status" value="1"/>
</dbReference>